<dbReference type="EMBL" id="JABZRD010000118">
    <property type="protein sequence ID" value="MBF1283410.1"/>
    <property type="molecule type" value="Genomic_DNA"/>
</dbReference>
<evidence type="ECO:0000313" key="3">
    <source>
        <dbReference type="Proteomes" id="UP000709351"/>
    </source>
</evidence>
<protein>
    <recommendedName>
        <fullName evidence="4">Cell wall-binding protein</fullName>
    </recommendedName>
</protein>
<organism evidence="2 3">
    <name type="scientific">Oribacterium parvum</name>
    <dbReference type="NCBI Taxonomy" id="1501329"/>
    <lineage>
        <taxon>Bacteria</taxon>
        <taxon>Bacillati</taxon>
        <taxon>Bacillota</taxon>
        <taxon>Clostridia</taxon>
        <taxon>Lachnospirales</taxon>
        <taxon>Lachnospiraceae</taxon>
        <taxon>Oribacterium</taxon>
    </lineage>
</organism>
<sequence length="351" mass="39973">MKNHRKSGIAVLFGLCMMSVLLFPEKAEAGSNFSGDWVKEGNSWYFFLGPNEPLENEWLDYNGESYYIGSGGKMATGRFVDPEDKTEYFFDTDGRLLEDEFSKSGELYIGKGGKELRYFNEYRSFIRKELEKLKGKDFGKKREKDSGEKNAKTEEEAIHPAAFALLDINEDGYKDIILLQDRVGEETKLHPTILSVILYQEQVAAQKGSGGQSESESLPVKQRTLLPLLEEEGNGDYTTVIRKNKLSGEPAFLRTNGAEDFSLFMYKKDEGLTELYSLVGKRDQMGGIEYYSFSDKVSFQDYQSVFLTIQNQFAEPYSLKAFNLDEEGLTNALKDFSKEELSFYASQEFNQ</sequence>
<comment type="caution">
    <text evidence="2">The sequence shown here is derived from an EMBL/GenBank/DDBJ whole genome shotgun (WGS) entry which is preliminary data.</text>
</comment>
<feature type="chain" id="PRO_5037070911" description="Cell wall-binding protein" evidence="1">
    <location>
        <begin position="30"/>
        <end position="351"/>
    </location>
</feature>
<proteinExistence type="predicted"/>
<accession>A0A930GXG3</accession>
<feature type="signal peptide" evidence="1">
    <location>
        <begin position="1"/>
        <end position="29"/>
    </location>
</feature>
<gene>
    <name evidence="2" type="ORF">HXM93_02600</name>
</gene>
<evidence type="ECO:0008006" key="4">
    <source>
        <dbReference type="Google" id="ProtNLM"/>
    </source>
</evidence>
<name>A0A930GXG3_9FIRM</name>
<evidence type="ECO:0000313" key="2">
    <source>
        <dbReference type="EMBL" id="MBF1283410.1"/>
    </source>
</evidence>
<evidence type="ECO:0000256" key="1">
    <source>
        <dbReference type="SAM" id="SignalP"/>
    </source>
</evidence>
<dbReference type="Gene3D" id="2.10.270.10">
    <property type="entry name" value="Cholin Binding"/>
    <property type="match status" value="1"/>
</dbReference>
<dbReference type="SUPFAM" id="SSF69360">
    <property type="entry name" value="Cell wall binding repeat"/>
    <property type="match status" value="1"/>
</dbReference>
<reference evidence="2" key="1">
    <citation type="submission" date="2020-04" db="EMBL/GenBank/DDBJ databases">
        <title>Deep metagenomics examines the oral microbiome during advanced dental caries in children, revealing novel taxa and co-occurrences with host molecules.</title>
        <authorList>
            <person name="Baker J.L."/>
            <person name="Morton J.T."/>
            <person name="Dinis M."/>
            <person name="Alvarez R."/>
            <person name="Tran N.C."/>
            <person name="Knight R."/>
            <person name="Edlund A."/>
        </authorList>
    </citation>
    <scope>NUCLEOTIDE SEQUENCE</scope>
    <source>
        <strain evidence="2">JCVI_24_bin.2</strain>
    </source>
</reference>
<dbReference type="AlphaFoldDB" id="A0A930GXG3"/>
<keyword evidence="1" id="KW-0732">Signal</keyword>
<dbReference type="Proteomes" id="UP000709351">
    <property type="component" value="Unassembled WGS sequence"/>
</dbReference>